<organism evidence="6 7">
    <name type="scientific">Candidatus Litorirhabdus singularis</name>
    <dbReference type="NCBI Taxonomy" id="2518993"/>
    <lineage>
        <taxon>Bacteria</taxon>
        <taxon>Pseudomonadati</taxon>
        <taxon>Pseudomonadota</taxon>
        <taxon>Gammaproteobacteria</taxon>
        <taxon>Cellvibrionales</taxon>
        <taxon>Halieaceae</taxon>
        <taxon>Candidatus Litorirhabdus</taxon>
    </lineage>
</organism>
<gene>
    <name evidence="6" type="ORF">EYC98_02085</name>
</gene>
<evidence type="ECO:0000313" key="7">
    <source>
        <dbReference type="Proteomes" id="UP001143362"/>
    </source>
</evidence>
<dbReference type="NCBIfam" id="NF007739">
    <property type="entry name" value="PRK10419.1"/>
    <property type="match status" value="2"/>
</dbReference>
<dbReference type="PROSITE" id="PS00211">
    <property type="entry name" value="ABC_TRANSPORTER_1"/>
    <property type="match status" value="2"/>
</dbReference>
<name>A0ABT3TBK9_9GAMM</name>
<accession>A0ABT3TBK9</accession>
<dbReference type="InterPro" id="IPR013563">
    <property type="entry name" value="Oligopep_ABC_C"/>
</dbReference>
<dbReference type="SUPFAM" id="SSF52540">
    <property type="entry name" value="P-loop containing nucleoside triphosphate hydrolases"/>
    <property type="match status" value="2"/>
</dbReference>
<dbReference type="EMBL" id="SHNN01000001">
    <property type="protein sequence ID" value="MCX2979646.1"/>
    <property type="molecule type" value="Genomic_DNA"/>
</dbReference>
<evidence type="ECO:0000259" key="5">
    <source>
        <dbReference type="PROSITE" id="PS50893"/>
    </source>
</evidence>
<dbReference type="Pfam" id="PF08352">
    <property type="entry name" value="oligo_HPY"/>
    <property type="match status" value="2"/>
</dbReference>
<dbReference type="InterPro" id="IPR027417">
    <property type="entry name" value="P-loop_NTPase"/>
</dbReference>
<dbReference type="GO" id="GO:0005524">
    <property type="term" value="F:ATP binding"/>
    <property type="evidence" value="ECO:0007669"/>
    <property type="project" value="UniProtKB-KW"/>
</dbReference>
<evidence type="ECO:0000256" key="1">
    <source>
        <dbReference type="ARBA" id="ARBA00005417"/>
    </source>
</evidence>
<evidence type="ECO:0000256" key="3">
    <source>
        <dbReference type="ARBA" id="ARBA00022741"/>
    </source>
</evidence>
<dbReference type="NCBIfam" id="NF008453">
    <property type="entry name" value="PRK11308.1"/>
    <property type="match status" value="2"/>
</dbReference>
<reference evidence="6" key="1">
    <citation type="submission" date="2019-02" db="EMBL/GenBank/DDBJ databases">
        <authorList>
            <person name="Li S.-H."/>
        </authorList>
    </citation>
    <scope>NUCLEOTIDE SEQUENCE</scope>
    <source>
        <strain evidence="6">IMCC14734</strain>
    </source>
</reference>
<keyword evidence="2" id="KW-0813">Transport</keyword>
<feature type="domain" description="ABC transporter" evidence="5">
    <location>
        <begin position="275"/>
        <end position="526"/>
    </location>
</feature>
<dbReference type="PANTHER" id="PTHR43776">
    <property type="entry name" value="TRANSPORT ATP-BINDING PROTEIN"/>
    <property type="match status" value="1"/>
</dbReference>
<dbReference type="InterPro" id="IPR017871">
    <property type="entry name" value="ABC_transporter-like_CS"/>
</dbReference>
<dbReference type="PANTHER" id="PTHR43776:SF7">
    <property type="entry name" value="D,D-DIPEPTIDE TRANSPORT ATP-BINDING PROTEIN DDPF-RELATED"/>
    <property type="match status" value="1"/>
</dbReference>
<dbReference type="PROSITE" id="PS50893">
    <property type="entry name" value="ABC_TRANSPORTER_2"/>
    <property type="match status" value="2"/>
</dbReference>
<dbReference type="CDD" id="cd03257">
    <property type="entry name" value="ABC_NikE_OppD_transporters"/>
    <property type="match status" value="2"/>
</dbReference>
<evidence type="ECO:0000256" key="2">
    <source>
        <dbReference type="ARBA" id="ARBA00022448"/>
    </source>
</evidence>
<keyword evidence="4 6" id="KW-0067">ATP-binding</keyword>
<proteinExistence type="inferred from homology"/>
<evidence type="ECO:0000256" key="4">
    <source>
        <dbReference type="ARBA" id="ARBA00022840"/>
    </source>
</evidence>
<evidence type="ECO:0000313" key="6">
    <source>
        <dbReference type="EMBL" id="MCX2979646.1"/>
    </source>
</evidence>
<comment type="caution">
    <text evidence="6">The sequence shown here is derived from an EMBL/GenBank/DDBJ whole genome shotgun (WGS) entry which is preliminary data.</text>
</comment>
<dbReference type="RefSeq" id="WP_279243644.1">
    <property type="nucleotide sequence ID" value="NZ_SHNN01000001.1"/>
</dbReference>
<dbReference type="SMART" id="SM00382">
    <property type="entry name" value="AAA"/>
    <property type="match status" value="2"/>
</dbReference>
<dbReference type="InterPro" id="IPR003439">
    <property type="entry name" value="ABC_transporter-like_ATP-bd"/>
</dbReference>
<keyword evidence="7" id="KW-1185">Reference proteome</keyword>
<protein>
    <submittedName>
        <fullName evidence="6">ABC transporter ATP-binding protein</fullName>
    </submittedName>
</protein>
<dbReference type="Gene3D" id="3.40.50.300">
    <property type="entry name" value="P-loop containing nucleotide triphosphate hydrolases"/>
    <property type="match status" value="2"/>
</dbReference>
<dbReference type="Pfam" id="PF00005">
    <property type="entry name" value="ABC_tran"/>
    <property type="match status" value="2"/>
</dbReference>
<dbReference type="InterPro" id="IPR003593">
    <property type="entry name" value="AAA+_ATPase"/>
</dbReference>
<dbReference type="InterPro" id="IPR050319">
    <property type="entry name" value="ABC_transp_ATP-bind"/>
</dbReference>
<keyword evidence="3" id="KW-0547">Nucleotide-binding</keyword>
<dbReference type="Proteomes" id="UP001143362">
    <property type="component" value="Unassembled WGS sequence"/>
</dbReference>
<feature type="domain" description="ABC transporter" evidence="5">
    <location>
        <begin position="4"/>
        <end position="255"/>
    </location>
</feature>
<sequence>MALLEVEGLTVSFRSRYGQVTAVDNVSFSVTEGETLAIVGESGSGKSVTCYSLLQLLPRPPASIEAGTALFNELDLLRLSERELRKVRGSEIAMVFQDPMTSLNPYLSIGSQLIEPLQLHHGCGRREALQKAVVALKEVGIDRPQTRISDYPHQLSGGMRQRVMIAMALIAEPRLLIADEPTTALDVTVQAQILQLLKRIQQQRQLTVIFISHDLAVVAEIADRVLVMHQGQVVEAGSCSEVLQRPQQQYTRDLLAAVPRGAKQKTATEVAPALLRVSQLSTWFAGSGGSFFGAEAAPNKAVDDVSFEVRRGEIVGLVGESGSGKSTTGRSVLQLLPQTAGLVEFDGVNLSQLKRYQMQQMRRRMQMIFQDPYASLNPRMTVYECLAEPLLHHGLAVRGSAMAQVLQLMDDVGLARAGIRKYPHEFSGGQRQRIAIGRAIATRPEFIVADEPVSALDVTIQSQILELLLALVEQHNLSMLFISHDLAVVRKLCDRVLVMRAGKLVESGAVEAVYANPQHPYTKTLLAALPQLAAVP</sequence>
<comment type="similarity">
    <text evidence="1">Belongs to the ABC transporter superfamily.</text>
</comment>